<evidence type="ECO:0000256" key="2">
    <source>
        <dbReference type="ARBA" id="ARBA00009256"/>
    </source>
</evidence>
<dbReference type="HAMAP" id="MF_00158">
    <property type="entry name" value="PanC"/>
    <property type="match status" value="1"/>
</dbReference>
<comment type="function">
    <text evidence="8">Catalyzes the condensation of pantoate with beta-alanine in an ATP-dependent reaction via a pantoyl-adenylate intermediate.</text>
</comment>
<evidence type="ECO:0000256" key="1">
    <source>
        <dbReference type="ARBA" id="ARBA00004990"/>
    </source>
</evidence>
<evidence type="ECO:0000313" key="10">
    <source>
        <dbReference type="Proteomes" id="UP001370348"/>
    </source>
</evidence>
<dbReference type="CDD" id="cd00560">
    <property type="entry name" value="PanC"/>
    <property type="match status" value="1"/>
</dbReference>
<dbReference type="PANTHER" id="PTHR21299:SF1">
    <property type="entry name" value="PANTOATE--BETA-ALANINE LIGASE"/>
    <property type="match status" value="1"/>
</dbReference>
<sequence length="293" mass="31580">MKDPIAFRAACDEARRSGATVGFVPTMGALHSGHLALVAEAKRKASFIVVSIFVNPTQFGPNEDFVHYPRDFVGDLQKLTDQGVDLVFAPEPSAMYPEGEQTRVKVHRLTDPLCGAFRPGHFEGVTTIVAKLFALSGPAVVVFGKKDYQQLAVLRKMVRDLFFPIDLIGHPIVREADGLAMSSRNVYLSADERARALGLSRGLRAAWSAFEGGERRTETLRALALREVHAVADRIDYVDVVDPVDLMPPGERIDGGGAGAKALVAIACHIGKTRLIDNVVLGEDPVPGAAVTS</sequence>
<dbReference type="Gene3D" id="3.30.1300.10">
    <property type="entry name" value="Pantoate-beta-alanine ligase, C-terminal domain"/>
    <property type="match status" value="1"/>
</dbReference>
<reference evidence="9 10" key="1">
    <citation type="submission" date="2021-12" db="EMBL/GenBank/DDBJ databases">
        <title>Discovery of the Pendulisporaceae a myxobacterial family with distinct sporulation behavior and unique specialized metabolism.</title>
        <authorList>
            <person name="Garcia R."/>
            <person name="Popoff A."/>
            <person name="Bader C.D."/>
            <person name="Loehr J."/>
            <person name="Walesch S."/>
            <person name="Walt C."/>
            <person name="Boldt J."/>
            <person name="Bunk B."/>
            <person name="Haeckl F.J.F.P.J."/>
            <person name="Gunesch A.P."/>
            <person name="Birkelbach J."/>
            <person name="Nuebel U."/>
            <person name="Pietschmann T."/>
            <person name="Bach T."/>
            <person name="Mueller R."/>
        </authorList>
    </citation>
    <scope>NUCLEOTIDE SEQUENCE [LARGE SCALE GENOMIC DNA]</scope>
    <source>
        <strain evidence="9 10">MSr11954</strain>
    </source>
</reference>
<comment type="subcellular location">
    <subcellularLocation>
        <location evidence="8">Cytoplasm</location>
    </subcellularLocation>
</comment>
<dbReference type="EC" id="6.3.2.1" evidence="8"/>
<evidence type="ECO:0000256" key="6">
    <source>
        <dbReference type="ARBA" id="ARBA00022840"/>
    </source>
</evidence>
<dbReference type="InterPro" id="IPR014729">
    <property type="entry name" value="Rossmann-like_a/b/a_fold"/>
</dbReference>
<keyword evidence="10" id="KW-1185">Reference proteome</keyword>
<keyword evidence="3 8" id="KW-0436">Ligase</keyword>
<gene>
    <name evidence="8 9" type="primary">panC</name>
    <name evidence="9" type="ORF">LZC94_16395</name>
</gene>
<evidence type="ECO:0000256" key="8">
    <source>
        <dbReference type="HAMAP-Rule" id="MF_00158"/>
    </source>
</evidence>
<accession>A0ABZ2M8G9</accession>
<feature type="binding site" evidence="8">
    <location>
        <position position="150"/>
    </location>
    <ligand>
        <name>(R)-pantoate</name>
        <dbReference type="ChEBI" id="CHEBI:15980"/>
    </ligand>
</feature>
<comment type="pathway">
    <text evidence="1 8">Cofactor biosynthesis; (R)-pantothenate biosynthesis; (R)-pantothenate from (R)-pantoate and beta-alanine: step 1/1.</text>
</comment>
<evidence type="ECO:0000256" key="5">
    <source>
        <dbReference type="ARBA" id="ARBA00022741"/>
    </source>
</evidence>
<dbReference type="Gene3D" id="3.40.50.620">
    <property type="entry name" value="HUPs"/>
    <property type="match status" value="1"/>
</dbReference>
<organism evidence="9 10">
    <name type="scientific">Pendulispora albinea</name>
    <dbReference type="NCBI Taxonomy" id="2741071"/>
    <lineage>
        <taxon>Bacteria</taxon>
        <taxon>Pseudomonadati</taxon>
        <taxon>Myxococcota</taxon>
        <taxon>Myxococcia</taxon>
        <taxon>Myxococcales</taxon>
        <taxon>Sorangiineae</taxon>
        <taxon>Pendulisporaceae</taxon>
        <taxon>Pendulispora</taxon>
    </lineage>
</organism>
<comment type="similarity">
    <text evidence="2 8">Belongs to the pantothenate synthetase family.</text>
</comment>
<dbReference type="InterPro" id="IPR003721">
    <property type="entry name" value="Pantoate_ligase"/>
</dbReference>
<keyword evidence="8" id="KW-0963">Cytoplasm</keyword>
<keyword evidence="6 8" id="KW-0067">ATP-binding</keyword>
<feature type="active site" description="Proton donor" evidence="8">
    <location>
        <position position="34"/>
    </location>
</feature>
<dbReference type="InterPro" id="IPR004821">
    <property type="entry name" value="Cyt_trans-like"/>
</dbReference>
<dbReference type="NCBIfam" id="TIGR00018">
    <property type="entry name" value="panC"/>
    <property type="match status" value="1"/>
</dbReference>
<dbReference type="Proteomes" id="UP001370348">
    <property type="component" value="Chromosome"/>
</dbReference>
<feature type="binding site" evidence="8">
    <location>
        <begin position="181"/>
        <end position="184"/>
    </location>
    <ligand>
        <name>ATP</name>
        <dbReference type="ChEBI" id="CHEBI:30616"/>
    </ligand>
</feature>
<dbReference type="SUPFAM" id="SSF52374">
    <property type="entry name" value="Nucleotidylyl transferase"/>
    <property type="match status" value="1"/>
</dbReference>
<feature type="binding site" evidence="8">
    <location>
        <begin position="144"/>
        <end position="147"/>
    </location>
    <ligand>
        <name>ATP</name>
        <dbReference type="ChEBI" id="CHEBI:30616"/>
    </ligand>
</feature>
<comment type="catalytic activity">
    <reaction evidence="7 8">
        <text>(R)-pantoate + beta-alanine + ATP = (R)-pantothenate + AMP + diphosphate + H(+)</text>
        <dbReference type="Rhea" id="RHEA:10912"/>
        <dbReference type="ChEBI" id="CHEBI:15378"/>
        <dbReference type="ChEBI" id="CHEBI:15980"/>
        <dbReference type="ChEBI" id="CHEBI:29032"/>
        <dbReference type="ChEBI" id="CHEBI:30616"/>
        <dbReference type="ChEBI" id="CHEBI:33019"/>
        <dbReference type="ChEBI" id="CHEBI:57966"/>
        <dbReference type="ChEBI" id="CHEBI:456215"/>
        <dbReference type="EC" id="6.3.2.1"/>
    </reaction>
</comment>
<keyword evidence="5 8" id="KW-0547">Nucleotide-binding</keyword>
<dbReference type="GO" id="GO:0016874">
    <property type="term" value="F:ligase activity"/>
    <property type="evidence" value="ECO:0007669"/>
    <property type="project" value="UniProtKB-KW"/>
</dbReference>
<feature type="binding site" evidence="8">
    <location>
        <position position="58"/>
    </location>
    <ligand>
        <name>beta-alanine</name>
        <dbReference type="ChEBI" id="CHEBI:57966"/>
    </ligand>
</feature>
<proteinExistence type="inferred from homology"/>
<dbReference type="Pfam" id="PF02569">
    <property type="entry name" value="Pantoate_ligase"/>
    <property type="match status" value="1"/>
</dbReference>
<dbReference type="PANTHER" id="PTHR21299">
    <property type="entry name" value="CYTIDYLATE KINASE/PANTOATE-BETA-ALANINE LIGASE"/>
    <property type="match status" value="1"/>
</dbReference>
<evidence type="ECO:0000313" key="9">
    <source>
        <dbReference type="EMBL" id="WXB18804.1"/>
    </source>
</evidence>
<evidence type="ECO:0000256" key="4">
    <source>
        <dbReference type="ARBA" id="ARBA00022655"/>
    </source>
</evidence>
<keyword evidence="4 8" id="KW-0566">Pantothenate biosynthesis</keyword>
<comment type="miscellaneous">
    <text evidence="8">The reaction proceeds by a bi uni uni bi ping pong mechanism.</text>
</comment>
<name>A0ABZ2M8G9_9BACT</name>
<dbReference type="NCBIfam" id="TIGR00125">
    <property type="entry name" value="cyt_tran_rel"/>
    <property type="match status" value="1"/>
</dbReference>
<dbReference type="EMBL" id="CP089984">
    <property type="protein sequence ID" value="WXB18804.1"/>
    <property type="molecule type" value="Genomic_DNA"/>
</dbReference>
<feature type="binding site" evidence="8">
    <location>
        <begin position="27"/>
        <end position="34"/>
    </location>
    <ligand>
        <name>ATP</name>
        <dbReference type="ChEBI" id="CHEBI:30616"/>
    </ligand>
</feature>
<feature type="binding site" evidence="8">
    <location>
        <position position="173"/>
    </location>
    <ligand>
        <name>ATP</name>
        <dbReference type="ChEBI" id="CHEBI:30616"/>
    </ligand>
</feature>
<evidence type="ECO:0000256" key="7">
    <source>
        <dbReference type="ARBA" id="ARBA00048258"/>
    </source>
</evidence>
<comment type="subunit">
    <text evidence="8">Homodimer.</text>
</comment>
<evidence type="ECO:0000256" key="3">
    <source>
        <dbReference type="ARBA" id="ARBA00022598"/>
    </source>
</evidence>
<feature type="binding site" evidence="8">
    <location>
        <position position="58"/>
    </location>
    <ligand>
        <name>(R)-pantoate</name>
        <dbReference type="ChEBI" id="CHEBI:15980"/>
    </ligand>
</feature>
<protein>
    <recommendedName>
        <fullName evidence="8">Pantothenate synthetase</fullName>
        <shortName evidence="8">PS</shortName>
        <ecNumber evidence="8">6.3.2.1</ecNumber>
    </recommendedName>
    <alternativeName>
        <fullName evidence="8">Pantoate--beta-alanine ligase</fullName>
    </alternativeName>
    <alternativeName>
        <fullName evidence="8">Pantoate-activating enzyme</fullName>
    </alternativeName>
</protein>
<dbReference type="InterPro" id="IPR042176">
    <property type="entry name" value="Pantoate_ligase_C"/>
</dbReference>